<dbReference type="PANTHER" id="PTHR23235:SF120">
    <property type="entry name" value="KRUPPEL-LIKE FACTOR 15"/>
    <property type="match status" value="1"/>
</dbReference>
<keyword evidence="8" id="KW-1185">Reference proteome</keyword>
<sequence length="284" mass="31061">MADRWSQSGHHFDAKWQRREAFSSLLPGSATYSDPRLYPCEPSYPVDGTGSTRSPPFERVVGSNVVYRNMNSPEIRSRTNPSTVGSVYEQTLLNGSGVASSGCISSSGSYVPTHTTPTSPYHISWPNANTQPSESVTYGGRSPRVLHVYDATVPLDPTVMTSTESGSWYHNASPPSTDDSSDSVPTPGSTTHVYKEVVAPESVVDASMRRRKPESATKIYQCTGFGTCSSTFTTSYNLQNHRNSHLGIKPYRCEFCDARAVTKSDIKRHERTCKARLSGSSQAQ</sequence>
<keyword evidence="2 4" id="KW-0863">Zinc-finger</keyword>
<dbReference type="SUPFAM" id="SSF57667">
    <property type="entry name" value="beta-beta-alpha zinc fingers"/>
    <property type="match status" value="1"/>
</dbReference>
<evidence type="ECO:0000313" key="8">
    <source>
        <dbReference type="Proteomes" id="UP000017559"/>
    </source>
</evidence>
<dbReference type="EMBL" id="AWSO01001179">
    <property type="protein sequence ID" value="ESK84989.1"/>
    <property type="molecule type" value="Genomic_DNA"/>
</dbReference>
<dbReference type="KEGG" id="mrr:Moror_9193"/>
<feature type="region of interest" description="Disordered" evidence="5">
    <location>
        <begin position="164"/>
        <end position="191"/>
    </location>
</feature>
<dbReference type="AlphaFoldDB" id="V2Y016"/>
<evidence type="ECO:0000256" key="3">
    <source>
        <dbReference type="ARBA" id="ARBA00022833"/>
    </source>
</evidence>
<dbReference type="PROSITE" id="PS50157">
    <property type="entry name" value="ZINC_FINGER_C2H2_2"/>
    <property type="match status" value="1"/>
</dbReference>
<evidence type="ECO:0000256" key="4">
    <source>
        <dbReference type="PROSITE-ProRule" id="PRU00042"/>
    </source>
</evidence>
<feature type="compositionally biased region" description="Low complexity" evidence="5">
    <location>
        <begin position="173"/>
        <end position="191"/>
    </location>
</feature>
<feature type="domain" description="C2H2-type" evidence="6">
    <location>
        <begin position="220"/>
        <end position="250"/>
    </location>
</feature>
<gene>
    <name evidence="7" type="ORF">Moror_9193</name>
</gene>
<evidence type="ECO:0000256" key="5">
    <source>
        <dbReference type="SAM" id="MobiDB-lite"/>
    </source>
</evidence>
<dbReference type="GO" id="GO:0000981">
    <property type="term" value="F:DNA-binding transcription factor activity, RNA polymerase II-specific"/>
    <property type="evidence" value="ECO:0007669"/>
    <property type="project" value="TreeGrafter"/>
</dbReference>
<name>V2Y016_MONRO</name>
<evidence type="ECO:0000259" key="6">
    <source>
        <dbReference type="PROSITE" id="PS50157"/>
    </source>
</evidence>
<dbReference type="Proteomes" id="UP000017559">
    <property type="component" value="Unassembled WGS sequence"/>
</dbReference>
<comment type="caution">
    <text evidence="7">The sequence shown here is derived from an EMBL/GenBank/DDBJ whole genome shotgun (WGS) entry which is preliminary data.</text>
</comment>
<evidence type="ECO:0000256" key="1">
    <source>
        <dbReference type="ARBA" id="ARBA00022723"/>
    </source>
</evidence>
<dbReference type="InterPro" id="IPR013087">
    <property type="entry name" value="Znf_C2H2_type"/>
</dbReference>
<evidence type="ECO:0000256" key="2">
    <source>
        <dbReference type="ARBA" id="ARBA00022771"/>
    </source>
</evidence>
<dbReference type="HOGENOM" id="CLU_085130_0_0_1"/>
<reference evidence="7 8" key="1">
    <citation type="journal article" date="2014" name="BMC Genomics">
        <title>Genome and secretome analysis of the hemibiotrophic fungal pathogen, Moniliophthora roreri, which causes frosty pod rot disease of cacao: mechanisms of the biotrophic and necrotrophic phases.</title>
        <authorList>
            <person name="Meinhardt L.W."/>
            <person name="Costa G.G.L."/>
            <person name="Thomazella D.P.T."/>
            <person name="Teixeira P.J.P.L."/>
            <person name="Carazzolle M.F."/>
            <person name="Schuster S.C."/>
            <person name="Carlson J.E."/>
            <person name="Guiltinan M.J."/>
            <person name="Mieczkowski P."/>
            <person name="Farmer A."/>
            <person name="Ramaraj T."/>
            <person name="Crozier J."/>
            <person name="Davis R.E."/>
            <person name="Shao J."/>
            <person name="Melnick R.L."/>
            <person name="Pereira G.A.G."/>
            <person name="Bailey B.A."/>
        </authorList>
    </citation>
    <scope>NUCLEOTIDE SEQUENCE [LARGE SCALE GENOMIC DNA]</scope>
    <source>
        <strain evidence="7 8">MCA 2997</strain>
    </source>
</reference>
<dbReference type="Pfam" id="PF00096">
    <property type="entry name" value="zf-C2H2"/>
    <property type="match status" value="1"/>
</dbReference>
<dbReference type="Gene3D" id="3.30.160.60">
    <property type="entry name" value="Classic Zinc Finger"/>
    <property type="match status" value="2"/>
</dbReference>
<accession>V2Y016</accession>
<proteinExistence type="predicted"/>
<evidence type="ECO:0000313" key="7">
    <source>
        <dbReference type="EMBL" id="ESK84989.1"/>
    </source>
</evidence>
<dbReference type="PANTHER" id="PTHR23235">
    <property type="entry name" value="KRUEPPEL-LIKE TRANSCRIPTION FACTOR"/>
    <property type="match status" value="1"/>
</dbReference>
<keyword evidence="3" id="KW-0862">Zinc</keyword>
<keyword evidence="1" id="KW-0479">Metal-binding</keyword>
<dbReference type="InterPro" id="IPR036236">
    <property type="entry name" value="Znf_C2H2_sf"/>
</dbReference>
<dbReference type="GO" id="GO:0000978">
    <property type="term" value="F:RNA polymerase II cis-regulatory region sequence-specific DNA binding"/>
    <property type="evidence" value="ECO:0007669"/>
    <property type="project" value="TreeGrafter"/>
</dbReference>
<dbReference type="GO" id="GO:0008270">
    <property type="term" value="F:zinc ion binding"/>
    <property type="evidence" value="ECO:0007669"/>
    <property type="project" value="UniProtKB-KW"/>
</dbReference>
<dbReference type="OrthoDB" id="3437960at2759"/>
<organism evidence="7 8">
    <name type="scientific">Moniliophthora roreri (strain MCA 2997)</name>
    <name type="common">Cocoa frosty pod rot fungus</name>
    <name type="synonym">Crinipellis roreri</name>
    <dbReference type="NCBI Taxonomy" id="1381753"/>
    <lineage>
        <taxon>Eukaryota</taxon>
        <taxon>Fungi</taxon>
        <taxon>Dikarya</taxon>
        <taxon>Basidiomycota</taxon>
        <taxon>Agaricomycotina</taxon>
        <taxon>Agaricomycetes</taxon>
        <taxon>Agaricomycetidae</taxon>
        <taxon>Agaricales</taxon>
        <taxon>Marasmiineae</taxon>
        <taxon>Marasmiaceae</taxon>
        <taxon>Moniliophthora</taxon>
    </lineage>
</organism>
<protein>
    <recommendedName>
        <fullName evidence="6">C2H2-type domain-containing protein</fullName>
    </recommendedName>
</protein>